<dbReference type="AlphaFoldDB" id="A0AAV8UXU7"/>
<name>A0AAV8UXU7_9RHOD</name>
<evidence type="ECO:0000313" key="3">
    <source>
        <dbReference type="Proteomes" id="UP001157974"/>
    </source>
</evidence>
<sequence>MPVRQRSETFTGYFDGETELMLVKRLAAKGDKNLCQYLFDSVFYCLSIRHQARTYYHEGGLDGCRELNEAMKKCWGMKFPGKSIDEVMEGNDDASIELPWKFKEEYLEAVKKKDIADRYNLGDHEQASPSDEGLQENANG</sequence>
<evidence type="ECO:0000256" key="1">
    <source>
        <dbReference type="SAM" id="MobiDB-lite"/>
    </source>
</evidence>
<dbReference type="Pfam" id="PF11326">
    <property type="entry name" value="PANTS-like"/>
    <property type="match status" value="1"/>
</dbReference>
<reference evidence="2 3" key="1">
    <citation type="journal article" date="2023" name="Nat. Commun.">
        <title>Origin of minicircular mitochondrial genomes in red algae.</title>
        <authorList>
            <person name="Lee Y."/>
            <person name="Cho C.H."/>
            <person name="Lee Y.M."/>
            <person name="Park S.I."/>
            <person name="Yang J.H."/>
            <person name="West J.A."/>
            <person name="Bhattacharya D."/>
            <person name="Yoon H.S."/>
        </authorList>
    </citation>
    <scope>NUCLEOTIDE SEQUENCE [LARGE SCALE GENOMIC DNA]</scope>
    <source>
        <strain evidence="2 3">CCMP1338</strain>
        <tissue evidence="2">Whole cell</tissue>
    </source>
</reference>
<dbReference type="InterPro" id="IPR021475">
    <property type="entry name" value="Pants/Emi1-like"/>
</dbReference>
<gene>
    <name evidence="2" type="ORF">NDN08_007540</name>
</gene>
<keyword evidence="3" id="KW-1185">Reference proteome</keyword>
<accession>A0AAV8UXU7</accession>
<feature type="region of interest" description="Disordered" evidence="1">
    <location>
        <begin position="121"/>
        <end position="140"/>
    </location>
</feature>
<dbReference type="Proteomes" id="UP001157974">
    <property type="component" value="Unassembled WGS sequence"/>
</dbReference>
<dbReference type="EMBL" id="JAMWBK010000002">
    <property type="protein sequence ID" value="KAJ8907429.1"/>
    <property type="molecule type" value="Genomic_DNA"/>
</dbReference>
<proteinExistence type="predicted"/>
<organism evidence="2 3">
    <name type="scientific">Rhodosorus marinus</name>
    <dbReference type="NCBI Taxonomy" id="101924"/>
    <lineage>
        <taxon>Eukaryota</taxon>
        <taxon>Rhodophyta</taxon>
        <taxon>Stylonematophyceae</taxon>
        <taxon>Stylonematales</taxon>
        <taxon>Stylonemataceae</taxon>
        <taxon>Rhodosorus</taxon>
    </lineage>
</organism>
<protein>
    <submittedName>
        <fullName evidence="2">Uncharacterized protein</fullName>
    </submittedName>
</protein>
<comment type="caution">
    <text evidence="2">The sequence shown here is derived from an EMBL/GenBank/DDBJ whole genome shotgun (WGS) entry which is preliminary data.</text>
</comment>
<evidence type="ECO:0000313" key="2">
    <source>
        <dbReference type="EMBL" id="KAJ8907429.1"/>
    </source>
</evidence>